<organism evidence="1 2">
    <name type="scientific">Mycolicibacillus koreensis</name>
    <dbReference type="NCBI Taxonomy" id="1069220"/>
    <lineage>
        <taxon>Bacteria</taxon>
        <taxon>Bacillati</taxon>
        <taxon>Actinomycetota</taxon>
        <taxon>Actinomycetes</taxon>
        <taxon>Mycobacteriales</taxon>
        <taxon>Mycobacteriaceae</taxon>
        <taxon>Mycolicibacillus</taxon>
    </lineage>
</organism>
<name>A0A7I7SAV5_9MYCO</name>
<evidence type="ECO:0000313" key="1">
    <source>
        <dbReference type="EMBL" id="OSC30600.1"/>
    </source>
</evidence>
<dbReference type="EMBL" id="NCXO01000048">
    <property type="protein sequence ID" value="OSC30600.1"/>
    <property type="molecule type" value="Genomic_DNA"/>
</dbReference>
<accession>A0A7I7SAV5</accession>
<keyword evidence="2" id="KW-1185">Reference proteome</keyword>
<reference evidence="1 2" key="1">
    <citation type="submission" date="2017-04" db="EMBL/GenBank/DDBJ databases">
        <title>The new phylogeny of genus Mycobacterium.</title>
        <authorList>
            <person name="Tortoli E."/>
            <person name="Trovato A."/>
            <person name="Cirillo D.M."/>
        </authorList>
    </citation>
    <scope>NUCLEOTIDE SEQUENCE [LARGE SCALE GENOMIC DNA]</scope>
    <source>
        <strain evidence="1 2">KCTC 19819</strain>
    </source>
</reference>
<dbReference type="Proteomes" id="UP000193577">
    <property type="component" value="Unassembled WGS sequence"/>
</dbReference>
<comment type="caution">
    <text evidence="1">The sequence shown here is derived from an EMBL/GenBank/DDBJ whole genome shotgun (WGS) entry which is preliminary data.</text>
</comment>
<gene>
    <name evidence="1" type="ORF">B8W67_16825</name>
</gene>
<dbReference type="AlphaFoldDB" id="A0A7I7SAV5"/>
<sequence length="93" mass="10226">MNVEDAADPQWVPQGVAAGRVRYRREVSGLDRIMAYVEFERWEDESPTSYHWSVQDGSCGKVLDQGWVDAEQGGLDGAFAAADAAVARLFPGH</sequence>
<evidence type="ECO:0000313" key="2">
    <source>
        <dbReference type="Proteomes" id="UP000193577"/>
    </source>
</evidence>
<protein>
    <submittedName>
        <fullName evidence="1">Uncharacterized protein</fullName>
    </submittedName>
</protein>
<proteinExistence type="predicted"/>